<dbReference type="Proteomes" id="UP001183643">
    <property type="component" value="Unassembled WGS sequence"/>
</dbReference>
<sequence length="215" mass="23187">MRLTRHSEKVSIRADGDKLAELGDKLGDKRFRWIFSGSSHAWVYRSGRVKVRVNGSPYQMSAHFKGRLVARPAPAAPPAAPPAVPPRRATGPIRPASVAAVPTPVAAAPTPVAAADAGPWSGADMMLTGTIRESFNALIWVWIYAVPATVTLLLGLLSMLGEWFRNPGSYIALAISAFLYWFAGRMGRSRPGMFRADVAVVREALADLVGEPRGR</sequence>
<dbReference type="RefSeq" id="WP_310369272.1">
    <property type="nucleotide sequence ID" value="NZ_JAVDYB010000001.1"/>
</dbReference>
<protein>
    <submittedName>
        <fullName evidence="2">Uncharacterized protein</fullName>
    </submittedName>
</protein>
<name>A0AAE3YSK8_9ACTN</name>
<comment type="caution">
    <text evidence="2">The sequence shown here is derived from an EMBL/GenBank/DDBJ whole genome shotgun (WGS) entry which is preliminary data.</text>
</comment>
<organism evidence="2 3">
    <name type="scientific">Catenuloplanes atrovinosus</name>
    <dbReference type="NCBI Taxonomy" id="137266"/>
    <lineage>
        <taxon>Bacteria</taxon>
        <taxon>Bacillati</taxon>
        <taxon>Actinomycetota</taxon>
        <taxon>Actinomycetes</taxon>
        <taxon>Micromonosporales</taxon>
        <taxon>Micromonosporaceae</taxon>
        <taxon>Catenuloplanes</taxon>
    </lineage>
</organism>
<evidence type="ECO:0000313" key="2">
    <source>
        <dbReference type="EMBL" id="MDR7277071.1"/>
    </source>
</evidence>
<accession>A0AAE3YSK8</accession>
<dbReference type="EMBL" id="JAVDYB010000001">
    <property type="protein sequence ID" value="MDR7277071.1"/>
    <property type="molecule type" value="Genomic_DNA"/>
</dbReference>
<keyword evidence="1" id="KW-0812">Transmembrane</keyword>
<feature type="transmembrane region" description="Helical" evidence="1">
    <location>
        <begin position="163"/>
        <end position="183"/>
    </location>
</feature>
<dbReference type="AlphaFoldDB" id="A0AAE3YSK8"/>
<keyword evidence="3" id="KW-1185">Reference proteome</keyword>
<gene>
    <name evidence="2" type="ORF">J2S41_003849</name>
</gene>
<evidence type="ECO:0000313" key="3">
    <source>
        <dbReference type="Proteomes" id="UP001183643"/>
    </source>
</evidence>
<keyword evidence="1" id="KW-1133">Transmembrane helix</keyword>
<reference evidence="2" key="1">
    <citation type="submission" date="2023-07" db="EMBL/GenBank/DDBJ databases">
        <title>Sequencing the genomes of 1000 actinobacteria strains.</title>
        <authorList>
            <person name="Klenk H.-P."/>
        </authorList>
    </citation>
    <scope>NUCLEOTIDE SEQUENCE</scope>
    <source>
        <strain evidence="2">DSM 44707</strain>
    </source>
</reference>
<proteinExistence type="predicted"/>
<keyword evidence="1" id="KW-0472">Membrane</keyword>
<evidence type="ECO:0000256" key="1">
    <source>
        <dbReference type="SAM" id="Phobius"/>
    </source>
</evidence>
<feature type="transmembrane region" description="Helical" evidence="1">
    <location>
        <begin position="135"/>
        <end position="157"/>
    </location>
</feature>